<evidence type="ECO:0000313" key="2">
    <source>
        <dbReference type="EMBL" id="QJD83273.1"/>
    </source>
</evidence>
<keyword evidence="3" id="KW-1185">Reference proteome</keyword>
<dbReference type="NCBIfam" id="NF006085">
    <property type="entry name" value="PRK08233.1"/>
    <property type="match status" value="1"/>
</dbReference>
<gene>
    <name evidence="2" type="ORF">HH215_08880</name>
</gene>
<evidence type="ECO:0000259" key="1">
    <source>
        <dbReference type="Pfam" id="PF00485"/>
    </source>
</evidence>
<dbReference type="SUPFAM" id="SSF52540">
    <property type="entry name" value="P-loop containing nucleoside triphosphate hydrolases"/>
    <property type="match status" value="1"/>
</dbReference>
<dbReference type="GO" id="GO:0005524">
    <property type="term" value="F:ATP binding"/>
    <property type="evidence" value="ECO:0007669"/>
    <property type="project" value="InterPro"/>
</dbReference>
<reference evidence="2 3" key="1">
    <citation type="submission" date="2020-04" db="EMBL/GenBank/DDBJ databases">
        <title>Genome sequencing of novel species.</title>
        <authorList>
            <person name="Heo J."/>
            <person name="Kim S.-J."/>
            <person name="Kim J.-S."/>
            <person name="Hong S.-B."/>
            <person name="Kwon S.-W."/>
        </authorList>
    </citation>
    <scope>NUCLEOTIDE SEQUENCE [LARGE SCALE GENOMIC DNA]</scope>
    <source>
        <strain evidence="2 3">MFER-1</strain>
    </source>
</reference>
<dbReference type="InterPro" id="IPR027417">
    <property type="entry name" value="P-loop_NTPase"/>
</dbReference>
<evidence type="ECO:0000313" key="3">
    <source>
        <dbReference type="Proteomes" id="UP000502248"/>
    </source>
</evidence>
<feature type="domain" description="Phosphoribulokinase/uridine kinase" evidence="1">
    <location>
        <begin position="100"/>
        <end position="165"/>
    </location>
</feature>
<dbReference type="AlphaFoldDB" id="A0A7Z2ZKS3"/>
<dbReference type="EMBL" id="CP051680">
    <property type="protein sequence ID" value="QJD83273.1"/>
    <property type="molecule type" value="Genomic_DNA"/>
</dbReference>
<sequence>MYIMSSAKKPTIISISSVSGGGKTTITNLLKEKLVSATALYFDDYDFEESPNDICDWVDRGANYNEWNLSPFTRDVISLLENKDLKYVLLDYPFSYLNISMREYLDFTIYVDTPLDIAMARRLIRDFKDNPNDIQNDLEQYLIKARTAYLEMVRSVKPDSDFVIDGTLTTLEIVERIKGQLIMKNL</sequence>
<dbReference type="InterPro" id="IPR006083">
    <property type="entry name" value="PRK/URK"/>
</dbReference>
<dbReference type="GO" id="GO:0016301">
    <property type="term" value="F:kinase activity"/>
    <property type="evidence" value="ECO:0007669"/>
    <property type="project" value="InterPro"/>
</dbReference>
<dbReference type="KEGG" id="cheb:HH215_08880"/>
<accession>A0A7Z2ZKS3</accession>
<proteinExistence type="predicted"/>
<organism evidence="2 3">
    <name type="scientific">Cohnella herbarum</name>
    <dbReference type="NCBI Taxonomy" id="2728023"/>
    <lineage>
        <taxon>Bacteria</taxon>
        <taxon>Bacillati</taxon>
        <taxon>Bacillota</taxon>
        <taxon>Bacilli</taxon>
        <taxon>Bacillales</taxon>
        <taxon>Paenibacillaceae</taxon>
        <taxon>Cohnella</taxon>
    </lineage>
</organism>
<dbReference type="Gene3D" id="3.40.50.300">
    <property type="entry name" value="P-loop containing nucleotide triphosphate hydrolases"/>
    <property type="match status" value="1"/>
</dbReference>
<dbReference type="Pfam" id="PF00485">
    <property type="entry name" value="PRK"/>
    <property type="match status" value="1"/>
</dbReference>
<protein>
    <recommendedName>
        <fullName evidence="1">Phosphoribulokinase/uridine kinase domain-containing protein</fullName>
    </recommendedName>
</protein>
<name>A0A7Z2ZKS3_9BACL</name>
<dbReference type="Proteomes" id="UP000502248">
    <property type="component" value="Chromosome"/>
</dbReference>